<reference evidence="2" key="1">
    <citation type="submission" date="2009-12" db="EMBL/GenBank/DDBJ databases">
        <authorList>
            <person name="Weinstock G."/>
            <person name="Sodergren E."/>
            <person name="Clifton S."/>
            <person name="Fulton L."/>
            <person name="Fulton B."/>
            <person name="Courtney L."/>
            <person name="Fronick C."/>
            <person name="Harrison M."/>
            <person name="Strong C."/>
            <person name="Farmer C."/>
            <person name="Delahaunty K."/>
            <person name="Markovic C."/>
            <person name="Hall O."/>
            <person name="Minx P."/>
            <person name="Tomlinson C."/>
            <person name="Mitreva M."/>
            <person name="Nelson J."/>
            <person name="Hou S."/>
            <person name="Wollam A."/>
            <person name="Pepin K.H."/>
            <person name="Johnson M."/>
            <person name="Bhonagiri V."/>
            <person name="Nash W.E."/>
            <person name="Warren W."/>
            <person name="Chinwalla A."/>
            <person name="Mardis E.R."/>
            <person name="Wilson R.K."/>
        </authorList>
    </citation>
    <scope>NUCLEOTIDE SEQUENCE [LARGE SCALE GENOMIC DNA]</scope>
    <source>
        <strain evidence="2">DSM 15176</strain>
    </source>
</reference>
<protein>
    <submittedName>
        <fullName evidence="2">Uncharacterized protein</fullName>
    </submittedName>
</protein>
<comment type="caution">
    <text evidence="2">The sequence shown here is derived from an EMBL/GenBank/DDBJ whole genome shotgun (WGS) entry which is preliminary data.</text>
</comment>
<sequence>MEHPAPSLFPFRAPDFFHKSFVPCIAYFSALKRETPGPAVFFLFRPLDICITGAYNERMIDHHKAVEPGGSAAFLFVREPCCPIFATAIGDIDGQRFDFLCTLHKSQGDKSSPFRSRVFSSILETTQKATMERGSGPIPAPQRRKGRVIP</sequence>
<name>D1PPP1_9FIRM</name>
<keyword evidence="3" id="KW-1185">Reference proteome</keyword>
<dbReference type="AlphaFoldDB" id="D1PPP1"/>
<dbReference type="STRING" id="411471.SUBVAR_06358"/>
<dbReference type="EMBL" id="ACBY02000029">
    <property type="protein sequence ID" value="EFB75237.1"/>
    <property type="molecule type" value="Genomic_DNA"/>
</dbReference>
<gene>
    <name evidence="2" type="ORF">SUBVAR_06358</name>
</gene>
<feature type="region of interest" description="Disordered" evidence="1">
    <location>
        <begin position="130"/>
        <end position="150"/>
    </location>
</feature>
<proteinExistence type="predicted"/>
<accession>D1PPP1</accession>
<evidence type="ECO:0000256" key="1">
    <source>
        <dbReference type="SAM" id="MobiDB-lite"/>
    </source>
</evidence>
<organism evidence="2 3">
    <name type="scientific">Subdoligranulum variabile DSM 15176</name>
    <dbReference type="NCBI Taxonomy" id="411471"/>
    <lineage>
        <taxon>Bacteria</taxon>
        <taxon>Bacillati</taxon>
        <taxon>Bacillota</taxon>
        <taxon>Clostridia</taxon>
        <taxon>Eubacteriales</taxon>
        <taxon>Oscillospiraceae</taxon>
        <taxon>Subdoligranulum</taxon>
    </lineage>
</organism>
<evidence type="ECO:0000313" key="3">
    <source>
        <dbReference type="Proteomes" id="UP000003438"/>
    </source>
</evidence>
<dbReference type="Proteomes" id="UP000003438">
    <property type="component" value="Unassembled WGS sequence"/>
</dbReference>
<dbReference type="HOGENOM" id="CLU_1739578_0_0_9"/>
<evidence type="ECO:0000313" key="2">
    <source>
        <dbReference type="EMBL" id="EFB75237.1"/>
    </source>
</evidence>